<name>A0A225WL66_9STRA</name>
<evidence type="ECO:0000256" key="1">
    <source>
        <dbReference type="SAM" id="MobiDB-lite"/>
    </source>
</evidence>
<feature type="compositionally biased region" description="Basic and acidic residues" evidence="1">
    <location>
        <begin position="14"/>
        <end position="34"/>
    </location>
</feature>
<evidence type="ECO:0000313" key="2">
    <source>
        <dbReference type="EMBL" id="OWZ18446.1"/>
    </source>
</evidence>
<dbReference type="Proteomes" id="UP000198211">
    <property type="component" value="Unassembled WGS sequence"/>
</dbReference>
<feature type="region of interest" description="Disordered" evidence="1">
    <location>
        <begin position="1"/>
        <end position="34"/>
    </location>
</feature>
<proteinExistence type="predicted"/>
<feature type="compositionally biased region" description="Basic and acidic residues" evidence="1">
    <location>
        <begin position="88"/>
        <end position="101"/>
    </location>
</feature>
<organism evidence="2 3">
    <name type="scientific">Phytophthora megakarya</name>
    <dbReference type="NCBI Taxonomy" id="4795"/>
    <lineage>
        <taxon>Eukaryota</taxon>
        <taxon>Sar</taxon>
        <taxon>Stramenopiles</taxon>
        <taxon>Oomycota</taxon>
        <taxon>Peronosporomycetes</taxon>
        <taxon>Peronosporales</taxon>
        <taxon>Peronosporaceae</taxon>
        <taxon>Phytophthora</taxon>
    </lineage>
</organism>
<evidence type="ECO:0000313" key="3">
    <source>
        <dbReference type="Proteomes" id="UP000198211"/>
    </source>
</evidence>
<accession>A0A225WL66</accession>
<feature type="region of interest" description="Disordered" evidence="1">
    <location>
        <begin position="80"/>
        <end position="103"/>
    </location>
</feature>
<dbReference type="AlphaFoldDB" id="A0A225WL66"/>
<sequence length="194" mass="22468">MINDILRRRKRKSVREPTARKSHTRENTRRRDHERFDDTMSRYRRDWSRDDIRHRDESPYRPRITLADALSDFVAALNVNGSPRHYKGQSDMRKKTRDHSTMRNIKPTKRREEYPYDGYASDGYYGHIAAATNGKRREPEDTSTPTRTTAGTVVNSSDPVQPVEGCPIRYTTVSSGASYVNKYTTPENAKLSAN</sequence>
<feature type="compositionally biased region" description="Polar residues" evidence="1">
    <location>
        <begin position="142"/>
        <end position="159"/>
    </location>
</feature>
<feature type="region of interest" description="Disordered" evidence="1">
    <location>
        <begin position="134"/>
        <end position="163"/>
    </location>
</feature>
<protein>
    <submittedName>
        <fullName evidence="2">Uncharacterized protein</fullName>
    </submittedName>
</protein>
<dbReference type="EMBL" id="NBNE01000586">
    <property type="protein sequence ID" value="OWZ18446.1"/>
    <property type="molecule type" value="Genomic_DNA"/>
</dbReference>
<keyword evidence="3" id="KW-1185">Reference proteome</keyword>
<gene>
    <name evidence="2" type="ORF">PHMEG_0007457</name>
</gene>
<comment type="caution">
    <text evidence="2">The sequence shown here is derived from an EMBL/GenBank/DDBJ whole genome shotgun (WGS) entry which is preliminary data.</text>
</comment>
<reference evidence="3" key="1">
    <citation type="submission" date="2017-03" db="EMBL/GenBank/DDBJ databases">
        <title>Phytopthora megakarya and P. palmivora, two closely related causual agents of cacao black pod achieved similar genome size and gene model numbers by different mechanisms.</title>
        <authorList>
            <person name="Ali S."/>
            <person name="Shao J."/>
            <person name="Larry D.J."/>
            <person name="Kronmiller B."/>
            <person name="Shen D."/>
            <person name="Strem M.D."/>
            <person name="Melnick R.L."/>
            <person name="Guiltinan M.J."/>
            <person name="Tyler B.M."/>
            <person name="Meinhardt L.W."/>
            <person name="Bailey B.A."/>
        </authorList>
    </citation>
    <scope>NUCLEOTIDE SEQUENCE [LARGE SCALE GENOMIC DNA]</scope>
    <source>
        <strain evidence="3">zdho120</strain>
    </source>
</reference>